<feature type="coiled-coil region" evidence="1">
    <location>
        <begin position="27"/>
        <end position="61"/>
    </location>
</feature>
<evidence type="ECO:0000256" key="1">
    <source>
        <dbReference type="SAM" id="Coils"/>
    </source>
</evidence>
<dbReference type="EMBL" id="FORR01000005">
    <property type="protein sequence ID" value="SFJ14498.1"/>
    <property type="molecule type" value="Genomic_DNA"/>
</dbReference>
<evidence type="ECO:0000313" key="2">
    <source>
        <dbReference type="EMBL" id="SFJ14498.1"/>
    </source>
</evidence>
<keyword evidence="1" id="KW-0175">Coiled coil</keyword>
<sequence length="68" mass="8013">MTTYSKVQQTLVSLKSAQATLERYALIAQDEKARKTFQRNVDKLQSTIDRLSQRVQTMEWEEPQYKGF</sequence>
<reference evidence="2 3" key="1">
    <citation type="submission" date="2016-10" db="EMBL/GenBank/DDBJ databases">
        <authorList>
            <person name="de Groot N.N."/>
        </authorList>
    </citation>
    <scope>NUCLEOTIDE SEQUENCE [LARGE SCALE GENOMIC DNA]</scope>
    <source>
        <strain evidence="2 3">DSM 44778</strain>
    </source>
</reference>
<dbReference type="OrthoDB" id="1684731at2"/>
<proteinExistence type="predicted"/>
<gene>
    <name evidence="2" type="ORF">SAMN05421852_10527</name>
</gene>
<name>A0A1I3NYV8_9BACL</name>
<dbReference type="InterPro" id="IPR012452">
    <property type="entry name" value="DUF1657"/>
</dbReference>
<protein>
    <recommendedName>
        <fullName evidence="4">DUF1657 domain-containing protein</fullName>
    </recommendedName>
</protein>
<accession>A0A1I3NYV8</accession>
<evidence type="ECO:0008006" key="4">
    <source>
        <dbReference type="Google" id="ProtNLM"/>
    </source>
</evidence>
<evidence type="ECO:0000313" key="3">
    <source>
        <dbReference type="Proteomes" id="UP000199545"/>
    </source>
</evidence>
<dbReference type="RefSeq" id="WP_093229062.1">
    <property type="nucleotide sequence ID" value="NZ_FORR01000005.1"/>
</dbReference>
<dbReference type="AlphaFoldDB" id="A0A1I3NYV8"/>
<dbReference type="Pfam" id="PF07870">
    <property type="entry name" value="DUF1657"/>
    <property type="match status" value="1"/>
</dbReference>
<dbReference type="Proteomes" id="UP000199545">
    <property type="component" value="Unassembled WGS sequence"/>
</dbReference>
<keyword evidence="3" id="KW-1185">Reference proteome</keyword>
<organism evidence="2 3">
    <name type="scientific">Thermoflavimicrobium dichotomicum</name>
    <dbReference type="NCBI Taxonomy" id="46223"/>
    <lineage>
        <taxon>Bacteria</taxon>
        <taxon>Bacillati</taxon>
        <taxon>Bacillota</taxon>
        <taxon>Bacilli</taxon>
        <taxon>Bacillales</taxon>
        <taxon>Thermoactinomycetaceae</taxon>
        <taxon>Thermoflavimicrobium</taxon>
    </lineage>
</organism>
<dbReference type="STRING" id="46223.SAMN05421852_10527"/>